<dbReference type="NCBIfam" id="TIGR01090">
    <property type="entry name" value="apt"/>
    <property type="match status" value="1"/>
</dbReference>
<dbReference type="GO" id="GO:0016208">
    <property type="term" value="F:AMP binding"/>
    <property type="evidence" value="ECO:0007669"/>
    <property type="project" value="TreeGrafter"/>
</dbReference>
<dbReference type="GO" id="GO:0005737">
    <property type="term" value="C:cytoplasm"/>
    <property type="evidence" value="ECO:0007669"/>
    <property type="project" value="UniProtKB-SubCell"/>
</dbReference>
<evidence type="ECO:0000256" key="9">
    <source>
        <dbReference type="ARBA" id="ARBA00022676"/>
    </source>
</evidence>
<evidence type="ECO:0000256" key="3">
    <source>
        <dbReference type="ARBA" id="ARBA00004496"/>
    </source>
</evidence>
<evidence type="ECO:0000313" key="13">
    <source>
        <dbReference type="EMBL" id="RKP06018.1"/>
    </source>
</evidence>
<dbReference type="PANTHER" id="PTHR32315:SF3">
    <property type="entry name" value="ADENINE PHOSPHORIBOSYLTRANSFERASE"/>
    <property type="match status" value="1"/>
</dbReference>
<dbReference type="InterPro" id="IPR050054">
    <property type="entry name" value="UPRTase/APRTase"/>
</dbReference>
<dbReference type="EMBL" id="KZ992973">
    <property type="protein sequence ID" value="RKP06018.1"/>
    <property type="molecule type" value="Genomic_DNA"/>
</dbReference>
<dbReference type="EC" id="2.4.2.7" evidence="7"/>
<name>A0A4P9XJQ9_9FUNG</name>
<comment type="function">
    <text evidence="2">Catalyzes a salvage reaction resulting in the formation of AMP, that is energically less costly than de novo synthesis.</text>
</comment>
<keyword evidence="9 13" id="KW-0328">Glycosyltransferase</keyword>
<dbReference type="PANTHER" id="PTHR32315">
    <property type="entry name" value="ADENINE PHOSPHORIBOSYLTRANSFERASE"/>
    <property type="match status" value="1"/>
</dbReference>
<dbReference type="GO" id="GO:0003999">
    <property type="term" value="F:adenine phosphoribosyltransferase activity"/>
    <property type="evidence" value="ECO:0007669"/>
    <property type="project" value="UniProtKB-EC"/>
</dbReference>
<protein>
    <recommendedName>
        <fullName evidence="7">adenine phosphoribosyltransferase</fullName>
        <ecNumber evidence="7">2.4.2.7</ecNumber>
    </recommendedName>
</protein>
<comment type="catalytic activity">
    <reaction evidence="1">
        <text>AMP + diphosphate = 5-phospho-alpha-D-ribose 1-diphosphate + adenine</text>
        <dbReference type="Rhea" id="RHEA:16609"/>
        <dbReference type="ChEBI" id="CHEBI:16708"/>
        <dbReference type="ChEBI" id="CHEBI:33019"/>
        <dbReference type="ChEBI" id="CHEBI:58017"/>
        <dbReference type="ChEBI" id="CHEBI:456215"/>
        <dbReference type="EC" id="2.4.2.7"/>
    </reaction>
</comment>
<dbReference type="Gene3D" id="3.40.50.2020">
    <property type="match status" value="1"/>
</dbReference>
<evidence type="ECO:0000256" key="8">
    <source>
        <dbReference type="ARBA" id="ARBA00022490"/>
    </source>
</evidence>
<gene>
    <name evidence="13" type="ORF">THASP1DRAFT_19009</name>
</gene>
<dbReference type="InterPro" id="IPR000836">
    <property type="entry name" value="PRTase_dom"/>
</dbReference>
<dbReference type="AlphaFoldDB" id="A0A4P9XJQ9"/>
<proteinExistence type="inferred from homology"/>
<dbReference type="NCBIfam" id="NF002634">
    <property type="entry name" value="PRK02304.1-3"/>
    <property type="match status" value="1"/>
</dbReference>
<keyword evidence="11" id="KW-0660">Purine salvage</keyword>
<evidence type="ECO:0000256" key="11">
    <source>
        <dbReference type="ARBA" id="ARBA00022726"/>
    </source>
</evidence>
<dbReference type="GO" id="GO:0006166">
    <property type="term" value="P:purine ribonucleoside salvage"/>
    <property type="evidence" value="ECO:0007669"/>
    <property type="project" value="UniProtKB-KW"/>
</dbReference>
<dbReference type="SUPFAM" id="SSF53271">
    <property type="entry name" value="PRTase-like"/>
    <property type="match status" value="1"/>
</dbReference>
<evidence type="ECO:0000313" key="14">
    <source>
        <dbReference type="Proteomes" id="UP000271241"/>
    </source>
</evidence>
<keyword evidence="14" id="KW-1185">Reference proteome</keyword>
<evidence type="ECO:0000259" key="12">
    <source>
        <dbReference type="Pfam" id="PF00156"/>
    </source>
</evidence>
<reference evidence="14" key="1">
    <citation type="journal article" date="2018" name="Nat. Microbiol.">
        <title>Leveraging single-cell genomics to expand the fungal tree of life.</title>
        <authorList>
            <person name="Ahrendt S.R."/>
            <person name="Quandt C.A."/>
            <person name="Ciobanu D."/>
            <person name="Clum A."/>
            <person name="Salamov A."/>
            <person name="Andreopoulos B."/>
            <person name="Cheng J.F."/>
            <person name="Woyke T."/>
            <person name="Pelin A."/>
            <person name="Henrissat B."/>
            <person name="Reynolds N.K."/>
            <person name="Benny G.L."/>
            <person name="Smith M.E."/>
            <person name="James T.Y."/>
            <person name="Grigoriev I.V."/>
        </authorList>
    </citation>
    <scope>NUCLEOTIDE SEQUENCE [LARGE SCALE GENOMIC DNA]</scope>
    <source>
        <strain evidence="14">RSA 1356</strain>
    </source>
</reference>
<comment type="similarity">
    <text evidence="5">Belongs to the purine/pyrimidine phosphoribosyltransferase family.</text>
</comment>
<evidence type="ECO:0000256" key="10">
    <source>
        <dbReference type="ARBA" id="ARBA00022679"/>
    </source>
</evidence>
<evidence type="ECO:0000256" key="1">
    <source>
        <dbReference type="ARBA" id="ARBA00000868"/>
    </source>
</evidence>
<feature type="domain" description="Phosphoribosyltransferase" evidence="12">
    <location>
        <begin position="50"/>
        <end position="183"/>
    </location>
</feature>
<dbReference type="GO" id="GO:0006168">
    <property type="term" value="P:adenine salvage"/>
    <property type="evidence" value="ECO:0007669"/>
    <property type="project" value="InterPro"/>
</dbReference>
<dbReference type="FunFam" id="3.40.50.2020:FF:000004">
    <property type="entry name" value="Adenine phosphoribosyltransferase"/>
    <property type="match status" value="1"/>
</dbReference>
<keyword evidence="8" id="KW-0963">Cytoplasm</keyword>
<evidence type="ECO:0000256" key="4">
    <source>
        <dbReference type="ARBA" id="ARBA00004659"/>
    </source>
</evidence>
<evidence type="ECO:0000256" key="7">
    <source>
        <dbReference type="ARBA" id="ARBA00011893"/>
    </source>
</evidence>
<sequence>MAFKTYEQQRAEDVEQLGALIATIPDFPSKGVQFKDIFPIFREPAALKQLVEHFHRYCEHEITERVDVVVGLDARGFLIGPALAILLGAAFVPVRKRGKLPGACINAEYVKEYGKDIFEMQADAIKPGQNIIVVDDLIATGGSAAAAGNLVKQLAGNIIRYLFIVELDFLEGRKKLDAPAYSLLRY</sequence>
<evidence type="ECO:0000256" key="2">
    <source>
        <dbReference type="ARBA" id="ARBA00003968"/>
    </source>
</evidence>
<dbReference type="NCBIfam" id="NF002636">
    <property type="entry name" value="PRK02304.1-5"/>
    <property type="match status" value="1"/>
</dbReference>
<dbReference type="Proteomes" id="UP000271241">
    <property type="component" value="Unassembled WGS sequence"/>
</dbReference>
<dbReference type="STRING" id="78915.A0A4P9XJQ9"/>
<dbReference type="GO" id="GO:0044209">
    <property type="term" value="P:AMP salvage"/>
    <property type="evidence" value="ECO:0007669"/>
    <property type="project" value="UniProtKB-UniPathway"/>
</dbReference>
<keyword evidence="10 13" id="KW-0808">Transferase</keyword>
<dbReference type="HAMAP" id="MF_00004">
    <property type="entry name" value="Aden_phosphoribosyltr"/>
    <property type="match status" value="1"/>
</dbReference>
<dbReference type="CDD" id="cd06223">
    <property type="entry name" value="PRTases_typeI"/>
    <property type="match status" value="1"/>
</dbReference>
<comment type="subcellular location">
    <subcellularLocation>
        <location evidence="3">Cytoplasm</location>
    </subcellularLocation>
</comment>
<dbReference type="InterPro" id="IPR029057">
    <property type="entry name" value="PRTase-like"/>
</dbReference>
<evidence type="ECO:0000256" key="5">
    <source>
        <dbReference type="ARBA" id="ARBA00008391"/>
    </source>
</evidence>
<organism evidence="13 14">
    <name type="scientific">Thamnocephalis sphaerospora</name>
    <dbReference type="NCBI Taxonomy" id="78915"/>
    <lineage>
        <taxon>Eukaryota</taxon>
        <taxon>Fungi</taxon>
        <taxon>Fungi incertae sedis</taxon>
        <taxon>Zoopagomycota</taxon>
        <taxon>Zoopagomycotina</taxon>
        <taxon>Zoopagomycetes</taxon>
        <taxon>Zoopagales</taxon>
        <taxon>Sigmoideomycetaceae</taxon>
        <taxon>Thamnocephalis</taxon>
    </lineage>
</organism>
<dbReference type="Pfam" id="PF00156">
    <property type="entry name" value="Pribosyltran"/>
    <property type="match status" value="1"/>
</dbReference>
<dbReference type="UniPathway" id="UPA00588">
    <property type="reaction ID" value="UER00646"/>
</dbReference>
<accession>A0A4P9XJQ9</accession>
<comment type="subunit">
    <text evidence="6">Homodimer.</text>
</comment>
<dbReference type="InterPro" id="IPR005764">
    <property type="entry name" value="Ade_phspho_trans"/>
</dbReference>
<comment type="pathway">
    <text evidence="4">Purine metabolism; AMP biosynthesis via salvage pathway; AMP from adenine: step 1/1.</text>
</comment>
<dbReference type="OrthoDB" id="363185at2759"/>
<dbReference type="GO" id="GO:0002055">
    <property type="term" value="F:adenine binding"/>
    <property type="evidence" value="ECO:0007669"/>
    <property type="project" value="TreeGrafter"/>
</dbReference>
<evidence type="ECO:0000256" key="6">
    <source>
        <dbReference type="ARBA" id="ARBA00011738"/>
    </source>
</evidence>